<dbReference type="Gene3D" id="3.40.50.410">
    <property type="entry name" value="von Willebrand factor, type A domain"/>
    <property type="match status" value="1"/>
</dbReference>
<dbReference type="AlphaFoldDB" id="A0A837D7A1"/>
<evidence type="ECO:0000313" key="1">
    <source>
        <dbReference type="EMBL" id="KHF42491.1"/>
    </source>
</evidence>
<dbReference type="CDD" id="cd00198">
    <property type="entry name" value="vWFA"/>
    <property type="match status" value="1"/>
</dbReference>
<comment type="caution">
    <text evidence="1">The sequence shown here is derived from an EMBL/GenBank/DDBJ whole genome shotgun (WGS) entry which is preliminary data.</text>
</comment>
<dbReference type="InterPro" id="IPR008912">
    <property type="entry name" value="Uncharacterised_CoxE"/>
</dbReference>
<dbReference type="EMBL" id="JRZE01000006">
    <property type="protein sequence ID" value="KHF42491.1"/>
    <property type="molecule type" value="Genomic_DNA"/>
</dbReference>
<evidence type="ECO:0000313" key="2">
    <source>
        <dbReference type="Proteomes" id="UP000030848"/>
    </source>
</evidence>
<reference evidence="1 2" key="1">
    <citation type="submission" date="2014-10" db="EMBL/GenBank/DDBJ databases">
        <title>Genome sequence of Micropolyspora internatus JCM3315.</title>
        <authorList>
            <person name="Shin S.-K."/>
            <person name="Yi H."/>
        </authorList>
    </citation>
    <scope>NUCLEOTIDE SEQUENCE [LARGE SCALE GENOMIC DNA]</scope>
    <source>
        <strain evidence="1 2">JCM 3315</strain>
    </source>
</reference>
<name>A0A837D7A1_9PSEU</name>
<dbReference type="SUPFAM" id="SSF53300">
    <property type="entry name" value="vWA-like"/>
    <property type="match status" value="1"/>
</dbReference>
<dbReference type="PANTHER" id="PTHR39338:SF6">
    <property type="entry name" value="BLL5662 PROTEIN"/>
    <property type="match status" value="1"/>
</dbReference>
<dbReference type="Proteomes" id="UP000030848">
    <property type="component" value="Unassembled WGS sequence"/>
</dbReference>
<organism evidence="1 2">
    <name type="scientific">Saccharomonospora viridis</name>
    <dbReference type="NCBI Taxonomy" id="1852"/>
    <lineage>
        <taxon>Bacteria</taxon>
        <taxon>Bacillati</taxon>
        <taxon>Actinomycetota</taxon>
        <taxon>Actinomycetes</taxon>
        <taxon>Pseudonocardiales</taxon>
        <taxon>Pseudonocardiaceae</taxon>
        <taxon>Saccharomonospora</taxon>
    </lineage>
</organism>
<protein>
    <submittedName>
        <fullName evidence="1">von Willebrand factor A</fullName>
    </submittedName>
</protein>
<dbReference type="InterPro" id="IPR036465">
    <property type="entry name" value="vWFA_dom_sf"/>
</dbReference>
<proteinExistence type="predicted"/>
<dbReference type="Pfam" id="PF05762">
    <property type="entry name" value="VWA_CoxE"/>
    <property type="match status" value="1"/>
</dbReference>
<dbReference type="PIRSF" id="PIRSF010256">
    <property type="entry name" value="CoxE_vWa"/>
    <property type="match status" value="1"/>
</dbReference>
<dbReference type="PANTHER" id="PTHR39338">
    <property type="entry name" value="BLL5662 PROTEIN-RELATED"/>
    <property type="match status" value="1"/>
</dbReference>
<sequence>MIGRVHPKSIMVPDFGFGEHNGGMSTPARGDDVLPGLVGFAAALREAGLRCDAHRVQAYLAAVEQVDIGDPRQLYWAGRVTLCSEPDDLPRYDEAFAAWFSGESPVRRRPTLPVSVQPRIAALAAESTTGENTADDERLSVAASEAEVLRERDLAELTSAERRHLRELMAKLRPVPAVRPSLRYRPARRGRLDARRTLRAMLADGGEPSRLVRSRRRTRPRKAVLLVDVSGSMKPYADSLLRFAHVVVRGAPSDVEVFTLGTRLTRVTRQLRQRDPERAMLDAGRAVADFAGGTRLGETLRVFLDRWGQRGMARRATVVIFSDGWERGDASLLGEQAARLRRLAHRVFWVNPHAGHAGYEPVQSGITAVLPSVDRLLAGHSLATLERLLREIAHA</sequence>
<accession>A0A837D7A1</accession>
<dbReference type="InterPro" id="IPR011195">
    <property type="entry name" value="UCP010256"/>
</dbReference>
<gene>
    <name evidence="1" type="ORF">MINT15_26930</name>
</gene>